<evidence type="ECO:0000313" key="1">
    <source>
        <dbReference type="EMBL" id="CAI2195374.1"/>
    </source>
</evidence>
<organism evidence="1 2">
    <name type="scientific">Funneliformis geosporum</name>
    <dbReference type="NCBI Taxonomy" id="1117311"/>
    <lineage>
        <taxon>Eukaryota</taxon>
        <taxon>Fungi</taxon>
        <taxon>Fungi incertae sedis</taxon>
        <taxon>Mucoromycota</taxon>
        <taxon>Glomeromycotina</taxon>
        <taxon>Glomeromycetes</taxon>
        <taxon>Glomerales</taxon>
        <taxon>Glomeraceae</taxon>
        <taxon>Funneliformis</taxon>
    </lineage>
</organism>
<dbReference type="Proteomes" id="UP001153678">
    <property type="component" value="Unassembled WGS sequence"/>
</dbReference>
<protein>
    <submittedName>
        <fullName evidence="1">5052_t:CDS:1</fullName>
    </submittedName>
</protein>
<evidence type="ECO:0000313" key="2">
    <source>
        <dbReference type="Proteomes" id="UP001153678"/>
    </source>
</evidence>
<reference evidence="1" key="1">
    <citation type="submission" date="2022-08" db="EMBL/GenBank/DDBJ databases">
        <authorList>
            <person name="Kallberg Y."/>
            <person name="Tangrot J."/>
            <person name="Rosling A."/>
        </authorList>
    </citation>
    <scope>NUCLEOTIDE SEQUENCE</scope>
    <source>
        <strain evidence="1">Wild A</strain>
    </source>
</reference>
<proteinExistence type="predicted"/>
<name>A0A9W4WYN9_9GLOM</name>
<dbReference type="EMBL" id="CAMKVN010012356">
    <property type="protein sequence ID" value="CAI2195374.1"/>
    <property type="molecule type" value="Genomic_DNA"/>
</dbReference>
<gene>
    <name evidence="1" type="ORF">FWILDA_LOCUS17044</name>
</gene>
<feature type="non-terminal residue" evidence="1">
    <location>
        <position position="1"/>
    </location>
</feature>
<comment type="caution">
    <text evidence="1">The sequence shown here is derived from an EMBL/GenBank/DDBJ whole genome shotgun (WGS) entry which is preliminary data.</text>
</comment>
<sequence>SIVNVNPINQALAEHKIKLSKIGADYTCRIYSGRNDSYCQSLRELACRQVVS</sequence>
<dbReference type="AlphaFoldDB" id="A0A9W4WYN9"/>
<accession>A0A9W4WYN9</accession>
<keyword evidence="2" id="KW-1185">Reference proteome</keyword>